<gene>
    <name evidence="18" type="primary">LIG1</name>
    <name evidence="18" type="ORF">HK097_008102</name>
</gene>
<keyword evidence="7 14" id="KW-0227">DNA damage</keyword>
<dbReference type="Proteomes" id="UP001212841">
    <property type="component" value="Unassembled WGS sequence"/>
</dbReference>
<dbReference type="InterPro" id="IPR012309">
    <property type="entry name" value="DNA_ligase_ATP-dep_C"/>
</dbReference>
<evidence type="ECO:0000313" key="19">
    <source>
        <dbReference type="Proteomes" id="UP001212841"/>
    </source>
</evidence>
<dbReference type="FunFam" id="1.10.3260.10:FF:000001">
    <property type="entry name" value="DNA ligase"/>
    <property type="match status" value="1"/>
</dbReference>
<comment type="caution">
    <text evidence="18">The sequence shown here is derived from an EMBL/GenBank/DDBJ whole genome shotgun (WGS) entry which is preliminary data.</text>
</comment>
<dbReference type="PROSITE" id="PS50160">
    <property type="entry name" value="DNA_LIGASE_A3"/>
    <property type="match status" value="1"/>
</dbReference>
<dbReference type="Gene3D" id="3.30.1490.70">
    <property type="match status" value="1"/>
</dbReference>
<evidence type="ECO:0000256" key="12">
    <source>
        <dbReference type="ARBA" id="ARBA00023306"/>
    </source>
</evidence>
<keyword evidence="4" id="KW-0132">Cell division</keyword>
<dbReference type="InterPro" id="IPR012308">
    <property type="entry name" value="DNA_ligase_ATP-dep_N"/>
</dbReference>
<feature type="compositionally biased region" description="Basic and acidic residues" evidence="16">
    <location>
        <begin position="236"/>
        <end position="258"/>
    </location>
</feature>
<dbReference type="GO" id="GO:0005634">
    <property type="term" value="C:nucleus"/>
    <property type="evidence" value="ECO:0007669"/>
    <property type="project" value="UniProtKB-SubCell"/>
</dbReference>
<dbReference type="Gene3D" id="1.10.3260.10">
    <property type="entry name" value="DNA ligase, ATP-dependent, N-terminal domain"/>
    <property type="match status" value="1"/>
</dbReference>
<dbReference type="Gene3D" id="2.40.50.140">
    <property type="entry name" value="Nucleic acid-binding proteins"/>
    <property type="match status" value="1"/>
</dbReference>
<dbReference type="NCBIfam" id="TIGR00574">
    <property type="entry name" value="dnl1"/>
    <property type="match status" value="1"/>
</dbReference>
<evidence type="ECO:0000256" key="5">
    <source>
        <dbReference type="ARBA" id="ARBA00022705"/>
    </source>
</evidence>
<feature type="compositionally biased region" description="Polar residues" evidence="16">
    <location>
        <begin position="217"/>
        <end position="235"/>
    </location>
</feature>
<evidence type="ECO:0000256" key="2">
    <source>
        <dbReference type="ARBA" id="ARBA00007572"/>
    </source>
</evidence>
<dbReference type="InterPro" id="IPR036599">
    <property type="entry name" value="DNA_ligase_N_sf"/>
</dbReference>
<evidence type="ECO:0000256" key="3">
    <source>
        <dbReference type="ARBA" id="ARBA00022598"/>
    </source>
</evidence>
<dbReference type="GO" id="GO:0005524">
    <property type="term" value="F:ATP binding"/>
    <property type="evidence" value="ECO:0007669"/>
    <property type="project" value="UniProtKB-KW"/>
</dbReference>
<comment type="similarity">
    <text evidence="2 15">Belongs to the ATP-dependent DNA ligase family.</text>
</comment>
<reference evidence="18" key="1">
    <citation type="submission" date="2020-05" db="EMBL/GenBank/DDBJ databases">
        <title>Phylogenomic resolution of chytrid fungi.</title>
        <authorList>
            <person name="Stajich J.E."/>
            <person name="Amses K."/>
            <person name="Simmons R."/>
            <person name="Seto K."/>
            <person name="Myers J."/>
            <person name="Bonds A."/>
            <person name="Quandt C.A."/>
            <person name="Barry K."/>
            <person name="Liu P."/>
            <person name="Grigoriev I."/>
            <person name="Longcore J.E."/>
            <person name="James T.Y."/>
        </authorList>
    </citation>
    <scope>NUCLEOTIDE SEQUENCE</scope>
    <source>
        <strain evidence="18">JEL0318</strain>
    </source>
</reference>
<dbReference type="PROSITE" id="PS00333">
    <property type="entry name" value="DNA_LIGASE_A2"/>
    <property type="match status" value="1"/>
</dbReference>
<dbReference type="PANTHER" id="PTHR45674">
    <property type="entry name" value="DNA LIGASE 1/3 FAMILY MEMBER"/>
    <property type="match status" value="1"/>
</dbReference>
<dbReference type="FunFam" id="2.40.50.140:FF:000062">
    <property type="entry name" value="DNA ligase"/>
    <property type="match status" value="1"/>
</dbReference>
<dbReference type="InterPro" id="IPR012310">
    <property type="entry name" value="DNA_ligase_ATP-dep_cent"/>
</dbReference>
<dbReference type="InterPro" id="IPR050191">
    <property type="entry name" value="ATP-dep_DNA_ligase"/>
</dbReference>
<dbReference type="GO" id="GO:0051301">
    <property type="term" value="P:cell division"/>
    <property type="evidence" value="ECO:0007669"/>
    <property type="project" value="UniProtKB-KW"/>
</dbReference>
<evidence type="ECO:0000256" key="8">
    <source>
        <dbReference type="ARBA" id="ARBA00022840"/>
    </source>
</evidence>
<dbReference type="Pfam" id="PF04679">
    <property type="entry name" value="DNA_ligase_A_C"/>
    <property type="match status" value="1"/>
</dbReference>
<evidence type="ECO:0000256" key="15">
    <source>
        <dbReference type="RuleBase" id="RU004196"/>
    </source>
</evidence>
<dbReference type="SUPFAM" id="SSF117018">
    <property type="entry name" value="ATP-dependent DNA ligase DNA-binding domain"/>
    <property type="match status" value="1"/>
</dbReference>
<dbReference type="GO" id="GO:0006310">
    <property type="term" value="P:DNA recombination"/>
    <property type="evidence" value="ECO:0007669"/>
    <property type="project" value="UniProtKB-KW"/>
</dbReference>
<protein>
    <recommendedName>
        <fullName evidence="14">DNA ligase</fullName>
        <ecNumber evidence="14">6.5.1.1</ecNumber>
    </recommendedName>
</protein>
<dbReference type="GO" id="GO:0005739">
    <property type="term" value="C:mitochondrion"/>
    <property type="evidence" value="ECO:0007669"/>
    <property type="project" value="TreeGrafter"/>
</dbReference>
<dbReference type="GO" id="GO:1903461">
    <property type="term" value="P:Okazaki fragment processing involved in mitotic DNA replication"/>
    <property type="evidence" value="ECO:0007669"/>
    <property type="project" value="TreeGrafter"/>
</dbReference>
<evidence type="ECO:0000256" key="7">
    <source>
        <dbReference type="ARBA" id="ARBA00022763"/>
    </source>
</evidence>
<keyword evidence="3 14" id="KW-0436">Ligase</keyword>
<keyword evidence="19" id="KW-1185">Reference proteome</keyword>
<evidence type="ECO:0000256" key="13">
    <source>
        <dbReference type="ARBA" id="ARBA00034003"/>
    </source>
</evidence>
<dbReference type="GO" id="GO:0006281">
    <property type="term" value="P:DNA repair"/>
    <property type="evidence" value="ECO:0007669"/>
    <property type="project" value="UniProtKB-KW"/>
</dbReference>
<comment type="subcellular location">
    <subcellularLocation>
        <location evidence="1">Nucleus</location>
    </subcellularLocation>
</comment>
<evidence type="ECO:0000259" key="17">
    <source>
        <dbReference type="PROSITE" id="PS50160"/>
    </source>
</evidence>
<dbReference type="PANTHER" id="PTHR45674:SF4">
    <property type="entry name" value="DNA LIGASE 1"/>
    <property type="match status" value="1"/>
</dbReference>
<evidence type="ECO:0000313" key="18">
    <source>
        <dbReference type="EMBL" id="KAJ3050910.1"/>
    </source>
</evidence>
<dbReference type="InterPro" id="IPR012340">
    <property type="entry name" value="NA-bd_OB-fold"/>
</dbReference>
<dbReference type="SUPFAM" id="SSF56091">
    <property type="entry name" value="DNA ligase/mRNA capping enzyme, catalytic domain"/>
    <property type="match status" value="1"/>
</dbReference>
<dbReference type="CDD" id="cd07969">
    <property type="entry name" value="OBF_DNA_ligase_I"/>
    <property type="match status" value="1"/>
</dbReference>
<dbReference type="CDD" id="cd07900">
    <property type="entry name" value="Adenylation_DNA_ligase_I_Euk"/>
    <property type="match status" value="1"/>
</dbReference>
<evidence type="ECO:0000256" key="11">
    <source>
        <dbReference type="ARBA" id="ARBA00023242"/>
    </source>
</evidence>
<keyword evidence="6 14" id="KW-0547">Nucleotide-binding</keyword>
<evidence type="ECO:0000256" key="9">
    <source>
        <dbReference type="ARBA" id="ARBA00023172"/>
    </source>
</evidence>
<dbReference type="SUPFAM" id="SSF50249">
    <property type="entry name" value="Nucleic acid-binding proteins"/>
    <property type="match status" value="1"/>
</dbReference>
<dbReference type="Pfam" id="PF04675">
    <property type="entry name" value="DNA_ligase_A_N"/>
    <property type="match status" value="1"/>
</dbReference>
<dbReference type="Pfam" id="PF01068">
    <property type="entry name" value="DNA_ligase_A_M"/>
    <property type="match status" value="1"/>
</dbReference>
<proteinExistence type="inferred from homology"/>
<evidence type="ECO:0000256" key="6">
    <source>
        <dbReference type="ARBA" id="ARBA00022741"/>
    </source>
</evidence>
<comment type="catalytic activity">
    <reaction evidence="13 14">
        <text>ATP + (deoxyribonucleotide)n-3'-hydroxyl + 5'-phospho-(deoxyribonucleotide)m = (deoxyribonucleotide)n+m + AMP + diphosphate.</text>
        <dbReference type="EC" id="6.5.1.1"/>
    </reaction>
</comment>
<dbReference type="InterPro" id="IPR016059">
    <property type="entry name" value="DNA_ligase_ATP-dep_CS"/>
</dbReference>
<dbReference type="GO" id="GO:0003910">
    <property type="term" value="F:DNA ligase (ATP) activity"/>
    <property type="evidence" value="ECO:0007669"/>
    <property type="project" value="UniProtKB-EC"/>
</dbReference>
<evidence type="ECO:0000256" key="1">
    <source>
        <dbReference type="ARBA" id="ARBA00004123"/>
    </source>
</evidence>
<keyword evidence="11" id="KW-0539">Nucleus</keyword>
<dbReference type="PROSITE" id="PS00697">
    <property type="entry name" value="DNA_LIGASE_A1"/>
    <property type="match status" value="1"/>
</dbReference>
<keyword evidence="12" id="KW-0131">Cell cycle</keyword>
<dbReference type="EMBL" id="JADGJD010000457">
    <property type="protein sequence ID" value="KAJ3050910.1"/>
    <property type="molecule type" value="Genomic_DNA"/>
</dbReference>
<dbReference type="GO" id="GO:0071897">
    <property type="term" value="P:DNA biosynthetic process"/>
    <property type="evidence" value="ECO:0007669"/>
    <property type="project" value="InterPro"/>
</dbReference>
<evidence type="ECO:0000256" key="14">
    <source>
        <dbReference type="RuleBase" id="RU000617"/>
    </source>
</evidence>
<keyword evidence="10 14" id="KW-0234">DNA repair</keyword>
<name>A0AAD5X4R5_9FUNG</name>
<dbReference type="GO" id="GO:0003677">
    <property type="term" value="F:DNA binding"/>
    <property type="evidence" value="ECO:0007669"/>
    <property type="project" value="InterPro"/>
</dbReference>
<keyword evidence="9 14" id="KW-0233">DNA recombination</keyword>
<evidence type="ECO:0000256" key="4">
    <source>
        <dbReference type="ARBA" id="ARBA00022618"/>
    </source>
</evidence>
<organism evidence="18 19">
    <name type="scientific">Rhizophlyctis rosea</name>
    <dbReference type="NCBI Taxonomy" id="64517"/>
    <lineage>
        <taxon>Eukaryota</taxon>
        <taxon>Fungi</taxon>
        <taxon>Fungi incertae sedis</taxon>
        <taxon>Chytridiomycota</taxon>
        <taxon>Chytridiomycota incertae sedis</taxon>
        <taxon>Chytridiomycetes</taxon>
        <taxon>Rhizophlyctidales</taxon>
        <taxon>Rhizophlyctidaceae</taxon>
        <taxon>Rhizophlyctis</taxon>
    </lineage>
</organism>
<sequence>MDKKKKPRQQTLMSFFGANAAGKLPNASQTSNKSEDASSPAAPAPPSSPQSDSSNRKRKHSPQPDAVNEAKDNPDEVEMPVSDNDSPEEPPKKKAARKNNIPSGRLIKKGDAAKKAAAKIVTPDESASEAEDKKVVSPRKRKARNEEKEGSPPPSKKPNKTNSDNSDTEVDDSPAAENPISPEPKQQPSKKKTTPTKAINAKATGKAKTSETKIEKNASSSFVDTPQGGTSSPTSEFEKDEKEAVKEEKEQDDDKKFDKEVAKATVKMMMAGGGSPKKGSQITWKKGDDVPYAALTNTFEAIESTTKRLQITADLTDFFKRVLQLSPHNLVACIYLCLNRVGPEYEGKELGIGESILIKAIAEATARSAASIKSELAEKGDLGDIAQSSKGKQKSLFKPAALTVPSVFKTLKEISAIMGTSSQQKKIALIKKMLSACQGNEPKFLIRSLEGKLRIGVAERTVLPALANATVAMNPDFAKWSTAKREQELEEAASVIKQVYSELPTYDEIVPALLEKGTKGLAEACKLRPGVPLKPMLAHPTKAISEVLDRFEDMSFTCEYKYDGERAQIHMLEDGTVMIYSRNSENLSAKYPDVIERLHKIPKEGVKSFVLDGECVAWDREKKCILPFQVLSTRKRKDVQTADIQVQVCIFGFDLIYLNGEALTKEPLIKRRELLHTSFKEVEGEFAFAKYMDGNTVEEIQTFLDEAVAGNCEGLMVKTLEKEASYEPSKRSRNWLKVKKDYLSGAGDSLDLVVMGGYLGKGKRTGWYGGYLLACWDDDREEYQSICKIGTGFSEEQLAEHAKFFKAHIIDRPRPYYRYTDTPNLRPDVWFEPVQVWEVKAADLSISPVHQAAIGLVDSSKGISLRFPRFIRVRDDKSPEQATSATQVAEFYRNQKINSAKGGKDEDDD</sequence>
<keyword evidence="5" id="KW-0235">DNA replication</keyword>
<dbReference type="InterPro" id="IPR000977">
    <property type="entry name" value="DNA_ligase_ATP-dep"/>
</dbReference>
<dbReference type="AlphaFoldDB" id="A0AAD5X4R5"/>
<feature type="domain" description="ATP-dependent DNA ligase family profile" evidence="17">
    <location>
        <begin position="641"/>
        <end position="777"/>
    </location>
</feature>
<dbReference type="Gene3D" id="3.30.470.30">
    <property type="entry name" value="DNA ligase/mRNA capping enzyme"/>
    <property type="match status" value="1"/>
</dbReference>
<evidence type="ECO:0000256" key="10">
    <source>
        <dbReference type="ARBA" id="ARBA00023204"/>
    </source>
</evidence>
<dbReference type="FunFam" id="3.30.470.30:FF:000016">
    <property type="entry name" value="DNA ligase"/>
    <property type="match status" value="1"/>
</dbReference>
<feature type="region of interest" description="Disordered" evidence="16">
    <location>
        <begin position="1"/>
        <end position="258"/>
    </location>
</feature>
<keyword evidence="8 14" id="KW-0067">ATP-binding</keyword>
<accession>A0AAD5X4R5</accession>
<dbReference type="EC" id="6.5.1.1" evidence="14"/>
<evidence type="ECO:0000256" key="16">
    <source>
        <dbReference type="SAM" id="MobiDB-lite"/>
    </source>
</evidence>